<dbReference type="InterPro" id="IPR013221">
    <property type="entry name" value="Mur_ligase_cen"/>
</dbReference>
<evidence type="ECO:0000256" key="3">
    <source>
        <dbReference type="ARBA" id="ARBA00022723"/>
    </source>
</evidence>
<dbReference type="InterPro" id="IPR018109">
    <property type="entry name" value="Folylpolyglutamate_synth_CS"/>
</dbReference>
<organism evidence="9 10">
    <name type="scientific">Muricoccus vinaceus</name>
    <dbReference type="NCBI Taxonomy" id="424704"/>
    <lineage>
        <taxon>Bacteria</taxon>
        <taxon>Pseudomonadati</taxon>
        <taxon>Pseudomonadota</taxon>
        <taxon>Alphaproteobacteria</taxon>
        <taxon>Acetobacterales</taxon>
        <taxon>Roseomonadaceae</taxon>
        <taxon>Muricoccus</taxon>
    </lineage>
</organism>
<evidence type="ECO:0000256" key="1">
    <source>
        <dbReference type="ARBA" id="ARBA00008276"/>
    </source>
</evidence>
<evidence type="ECO:0000256" key="6">
    <source>
        <dbReference type="ARBA" id="ARBA00022842"/>
    </source>
</evidence>
<dbReference type="SUPFAM" id="SSF53623">
    <property type="entry name" value="MurD-like peptide ligases, catalytic domain"/>
    <property type="match status" value="1"/>
</dbReference>
<keyword evidence="6" id="KW-0460">Magnesium</keyword>
<protein>
    <submittedName>
        <fullName evidence="9">Bifunctional folylpolyglutamate synthase/dihydrofolate synthase</fullName>
        <ecNumber evidence="9">6.3.2.-</ecNumber>
    </submittedName>
</protein>
<dbReference type="NCBIfam" id="TIGR01499">
    <property type="entry name" value="folC"/>
    <property type="match status" value="1"/>
</dbReference>
<evidence type="ECO:0000256" key="5">
    <source>
        <dbReference type="ARBA" id="ARBA00022840"/>
    </source>
</evidence>
<dbReference type="InterPro" id="IPR036565">
    <property type="entry name" value="Mur-like_cat_sf"/>
</dbReference>
<evidence type="ECO:0000313" key="10">
    <source>
        <dbReference type="Proteomes" id="UP001589789"/>
    </source>
</evidence>
<dbReference type="PIRSF" id="PIRSF001563">
    <property type="entry name" value="Folylpolyglu_synth"/>
    <property type="match status" value="1"/>
</dbReference>
<gene>
    <name evidence="9" type="ORF">ACFFIC_22635</name>
</gene>
<dbReference type="SUPFAM" id="SSF53244">
    <property type="entry name" value="MurD-like peptide ligases, peptide-binding domain"/>
    <property type="match status" value="1"/>
</dbReference>
<dbReference type="RefSeq" id="WP_377054596.1">
    <property type="nucleotide sequence ID" value="NZ_JBHLVZ010000083.1"/>
</dbReference>
<dbReference type="EC" id="6.3.2.-" evidence="9"/>
<evidence type="ECO:0000256" key="7">
    <source>
        <dbReference type="PIRNR" id="PIRNR001563"/>
    </source>
</evidence>
<dbReference type="Gene3D" id="3.90.190.20">
    <property type="entry name" value="Mur ligase, C-terminal domain"/>
    <property type="match status" value="1"/>
</dbReference>
<keyword evidence="2 7" id="KW-0436">Ligase</keyword>
<feature type="domain" description="Mur ligase central" evidence="8">
    <location>
        <begin position="69"/>
        <end position="209"/>
    </location>
</feature>
<dbReference type="GO" id="GO:0016874">
    <property type="term" value="F:ligase activity"/>
    <property type="evidence" value="ECO:0007669"/>
    <property type="project" value="UniProtKB-KW"/>
</dbReference>
<reference evidence="9 10" key="1">
    <citation type="submission" date="2024-09" db="EMBL/GenBank/DDBJ databases">
        <authorList>
            <person name="Sun Q."/>
            <person name="Mori K."/>
        </authorList>
    </citation>
    <scope>NUCLEOTIDE SEQUENCE [LARGE SCALE GENOMIC DNA]</scope>
    <source>
        <strain evidence="9 10">CCM 7468</strain>
    </source>
</reference>
<evidence type="ECO:0000256" key="2">
    <source>
        <dbReference type="ARBA" id="ARBA00022598"/>
    </source>
</evidence>
<accession>A0ABV6IXI1</accession>
<dbReference type="PANTHER" id="PTHR11136:SF0">
    <property type="entry name" value="DIHYDROFOLATE SYNTHETASE-RELATED"/>
    <property type="match status" value="1"/>
</dbReference>
<dbReference type="EMBL" id="JBHLVZ010000083">
    <property type="protein sequence ID" value="MFC0388313.1"/>
    <property type="molecule type" value="Genomic_DNA"/>
</dbReference>
<dbReference type="InterPro" id="IPR036615">
    <property type="entry name" value="Mur_ligase_C_dom_sf"/>
</dbReference>
<dbReference type="Proteomes" id="UP001589789">
    <property type="component" value="Unassembled WGS sequence"/>
</dbReference>
<comment type="caution">
    <text evidence="9">The sequence shown here is derived from an EMBL/GenBank/DDBJ whole genome shotgun (WGS) entry which is preliminary data.</text>
</comment>
<proteinExistence type="inferred from homology"/>
<sequence>MADNPVLPATPWGAPAGLRALPGAGRSERIIDRLHGLHPKLIDLSLGRLERCLAALGHPERRLPPVVHVAGTNGKGSTCSFLRAIAEAAGQRVHAYTSPHLVRFHERIRLAGALVEEEVLAAALEEVETANGGEPITVFEITTAAALLLFSRVPADLLVLEVGLGGRFDATNVVDRPVACAIASISMDHTDFLGDTLAAIAGEKAGIIKPGVPVATGRQEPAALAVLEAEALSRGAPLLTRGRDWDVSWAEGGLFFRDGAGGLRLPAPGLPGPHQADNAGIAVAALRAWNPAWLGDGAVAAGVASATWPARLQRLEGRLAATLPEGWELWLDGGHNAGAGVALAEQARAWGDRPLHLVVGMKKSKAVADFLAPLLPHAASAWAVAEPGQHLAVAPEEIVAASGGVARVGPLVADALAALRDAPGAGGPARVLVCGSLYLAGEVLKADGTLPD</sequence>
<evidence type="ECO:0000313" key="9">
    <source>
        <dbReference type="EMBL" id="MFC0388313.1"/>
    </source>
</evidence>
<evidence type="ECO:0000256" key="4">
    <source>
        <dbReference type="ARBA" id="ARBA00022741"/>
    </source>
</evidence>
<name>A0ABV6IXI1_9PROT</name>
<keyword evidence="10" id="KW-1185">Reference proteome</keyword>
<keyword evidence="3" id="KW-0479">Metal-binding</keyword>
<dbReference type="InterPro" id="IPR001645">
    <property type="entry name" value="Folylpolyglutamate_synth"/>
</dbReference>
<keyword evidence="4 7" id="KW-0547">Nucleotide-binding</keyword>
<dbReference type="Pfam" id="PF08245">
    <property type="entry name" value="Mur_ligase_M"/>
    <property type="match status" value="1"/>
</dbReference>
<dbReference type="PANTHER" id="PTHR11136">
    <property type="entry name" value="FOLYLPOLYGLUTAMATE SYNTHASE-RELATED"/>
    <property type="match status" value="1"/>
</dbReference>
<dbReference type="PROSITE" id="PS01012">
    <property type="entry name" value="FOLYLPOLYGLU_SYNT_2"/>
    <property type="match status" value="1"/>
</dbReference>
<evidence type="ECO:0000259" key="8">
    <source>
        <dbReference type="Pfam" id="PF08245"/>
    </source>
</evidence>
<comment type="similarity">
    <text evidence="1 7">Belongs to the folylpolyglutamate synthase family.</text>
</comment>
<keyword evidence="5 7" id="KW-0067">ATP-binding</keyword>
<dbReference type="Gene3D" id="3.40.1190.10">
    <property type="entry name" value="Mur-like, catalytic domain"/>
    <property type="match status" value="1"/>
</dbReference>